<dbReference type="PANTHER" id="PTHR32022:SF10">
    <property type="entry name" value="D-GLUTAMATE CYCLASE, MITOCHONDRIAL"/>
    <property type="match status" value="1"/>
</dbReference>
<dbReference type="PANTHER" id="PTHR32022">
    <property type="entry name" value="D-GLUTAMATE CYCLASE, MITOCHONDRIAL"/>
    <property type="match status" value="1"/>
</dbReference>
<dbReference type="EMBL" id="JBBBZM010000201">
    <property type="protein sequence ID" value="KAL0631912.1"/>
    <property type="molecule type" value="Genomic_DNA"/>
</dbReference>
<keyword evidence="2" id="KW-0456">Lyase</keyword>
<evidence type="ECO:0008006" key="6">
    <source>
        <dbReference type="Google" id="ProtNLM"/>
    </source>
</evidence>
<accession>A0ABR3G7I3</accession>
<evidence type="ECO:0000256" key="3">
    <source>
        <dbReference type="SAM" id="MobiDB-lite"/>
    </source>
</evidence>
<proteinExistence type="inferred from homology"/>
<dbReference type="Gene3D" id="3.30.2040.10">
    <property type="entry name" value="PSTPO5379-like domain"/>
    <property type="match status" value="1"/>
</dbReference>
<dbReference type="InterPro" id="IPR038021">
    <property type="entry name" value="Putative_hydro-lyase"/>
</dbReference>
<organism evidence="4 5">
    <name type="scientific">Discina gigas</name>
    <dbReference type="NCBI Taxonomy" id="1032678"/>
    <lineage>
        <taxon>Eukaryota</taxon>
        <taxon>Fungi</taxon>
        <taxon>Dikarya</taxon>
        <taxon>Ascomycota</taxon>
        <taxon>Pezizomycotina</taxon>
        <taxon>Pezizomycetes</taxon>
        <taxon>Pezizales</taxon>
        <taxon>Discinaceae</taxon>
        <taxon>Discina</taxon>
    </lineage>
</organism>
<gene>
    <name evidence="4" type="ORF">Q9L58_009228</name>
</gene>
<protein>
    <recommendedName>
        <fullName evidence="6">DUF1445-domain-containing protein</fullName>
    </recommendedName>
</protein>
<dbReference type="Pfam" id="PF07286">
    <property type="entry name" value="D-Glu_cyclase"/>
    <property type="match status" value="1"/>
</dbReference>
<comment type="similarity">
    <text evidence="1">Belongs to the D-glutamate cyclase family.</text>
</comment>
<dbReference type="SUPFAM" id="SSF160920">
    <property type="entry name" value="PSTPO5379-like"/>
    <property type="match status" value="1"/>
</dbReference>
<comment type="caution">
    <text evidence="4">The sequence shown here is derived from an EMBL/GenBank/DDBJ whole genome shotgun (WGS) entry which is preliminary data.</text>
</comment>
<sequence>MPTASSLRGPLPSPSQPVAQSPTPTPSAALSLRLACRAGTHTTTTSLLTPTIQANLLVLPRHYASSFQSLCARNPVSCPLLWTTLPGDPSTPLAPSANLATDLPRYNIFVDGVFQRSATDIKHKWSASHVGFLIGCSYSFESALVNAGLPPPHTTCSPPKTVPMFKTTIPLNPAGVFTRGVVVVSMRSYAPEQVPLVRAITRRFGRQHGEPVAWGWDGARSLGVEEKVREGKVDFGDWVEVGEGKVPVFWGCGVTPQVAVVESGVAGVVLSHYPGCMFVSDVLAEDEAGLEAIVRSG</sequence>
<keyword evidence="5" id="KW-1185">Reference proteome</keyword>
<evidence type="ECO:0000256" key="2">
    <source>
        <dbReference type="ARBA" id="ARBA00023239"/>
    </source>
</evidence>
<evidence type="ECO:0000313" key="5">
    <source>
        <dbReference type="Proteomes" id="UP001447188"/>
    </source>
</evidence>
<name>A0ABR3G7I3_9PEZI</name>
<evidence type="ECO:0000313" key="4">
    <source>
        <dbReference type="EMBL" id="KAL0631912.1"/>
    </source>
</evidence>
<dbReference type="InterPro" id="IPR009906">
    <property type="entry name" value="D-Glu_cyclase"/>
</dbReference>
<evidence type="ECO:0000256" key="1">
    <source>
        <dbReference type="ARBA" id="ARBA00007896"/>
    </source>
</evidence>
<dbReference type="Proteomes" id="UP001447188">
    <property type="component" value="Unassembled WGS sequence"/>
</dbReference>
<reference evidence="4 5" key="1">
    <citation type="submission" date="2024-02" db="EMBL/GenBank/DDBJ databases">
        <title>Discinaceae phylogenomics.</title>
        <authorList>
            <person name="Dirks A.C."/>
            <person name="James T.Y."/>
        </authorList>
    </citation>
    <scope>NUCLEOTIDE SEQUENCE [LARGE SCALE GENOMIC DNA]</scope>
    <source>
        <strain evidence="4 5">ACD0624</strain>
    </source>
</reference>
<dbReference type="Gene3D" id="3.40.1640.10">
    <property type="entry name" value="PSTPO5379-like"/>
    <property type="match status" value="1"/>
</dbReference>
<feature type="region of interest" description="Disordered" evidence="3">
    <location>
        <begin position="1"/>
        <end position="26"/>
    </location>
</feature>